<sequence>MDIVKYTKDSMFQRLKSYYTDETSVKLTDKEQQKLERLTHIWGLRINNKYSAHQSVQILIRDHKVSRATAYRDYAWSQQLFGEIDGTNIAAERQILKESYWNLYQQEYKRGNFEAAKKALDSYKSLFNFNDTEQKVDPNKLQAHEYHLHMPRWVYKKMDAIMAEGSFDFNNLDVEDVEFKEDGTQSEDDGE</sequence>
<evidence type="ECO:0000313" key="2">
    <source>
        <dbReference type="Proteomes" id="UP001189000"/>
    </source>
</evidence>
<name>A0AAE4NX16_9FLAO</name>
<accession>A0AAE4NX16</accession>
<evidence type="ECO:0000313" key="1">
    <source>
        <dbReference type="EMBL" id="MDV3662473.1"/>
    </source>
</evidence>
<gene>
    <name evidence="1" type="ORF">CMU51_00160</name>
</gene>
<dbReference type="EMBL" id="NWGY01000001">
    <property type="protein sequence ID" value="MDV3662473.1"/>
    <property type="molecule type" value="Genomic_DNA"/>
</dbReference>
<comment type="caution">
    <text evidence="1">The sequence shown here is derived from an EMBL/GenBank/DDBJ whole genome shotgun (WGS) entry which is preliminary data.</text>
</comment>
<protein>
    <submittedName>
        <fullName evidence="1">Uncharacterized protein</fullName>
    </submittedName>
</protein>
<proteinExistence type="predicted"/>
<dbReference type="RefSeq" id="WP_284442139.1">
    <property type="nucleotide sequence ID" value="NZ_JBJDKQ010000002.1"/>
</dbReference>
<reference evidence="1" key="1">
    <citation type="submission" date="2023-02" db="EMBL/GenBank/DDBJ databases">
        <title>Elizabethkingia anophelis draft genomes.</title>
        <authorList>
            <person name="Nicholson A.C."/>
            <person name="Whitney A.M."/>
            <person name="Humrighouse B.W."/>
            <person name="Villarma A."/>
            <person name="Bell M."/>
            <person name="Mcquiston J."/>
        </authorList>
    </citation>
    <scope>NUCLEOTIDE SEQUENCE</scope>
    <source>
        <strain evidence="1">B4955</strain>
    </source>
</reference>
<dbReference type="Proteomes" id="UP001189000">
    <property type="component" value="Unassembled WGS sequence"/>
</dbReference>
<dbReference type="AlphaFoldDB" id="A0AAE4NX16"/>
<organism evidence="1 2">
    <name type="scientific">Elizabethkingia anophelis</name>
    <dbReference type="NCBI Taxonomy" id="1117645"/>
    <lineage>
        <taxon>Bacteria</taxon>
        <taxon>Pseudomonadati</taxon>
        <taxon>Bacteroidota</taxon>
        <taxon>Flavobacteriia</taxon>
        <taxon>Flavobacteriales</taxon>
        <taxon>Weeksellaceae</taxon>
        <taxon>Elizabethkingia</taxon>
    </lineage>
</organism>